<reference evidence="14" key="1">
    <citation type="journal article" date="2018" name="Nat. Microbiol.">
        <title>Leveraging single-cell genomics to expand the fungal tree of life.</title>
        <authorList>
            <person name="Ahrendt S.R."/>
            <person name="Quandt C.A."/>
            <person name="Ciobanu D."/>
            <person name="Clum A."/>
            <person name="Salamov A."/>
            <person name="Andreopoulos B."/>
            <person name="Cheng J.F."/>
            <person name="Woyke T."/>
            <person name="Pelin A."/>
            <person name="Henrissat B."/>
            <person name="Reynolds N.K."/>
            <person name="Benny G.L."/>
            <person name="Smith M.E."/>
            <person name="James T.Y."/>
            <person name="Grigoriev I.V."/>
        </authorList>
    </citation>
    <scope>NUCLEOTIDE SEQUENCE [LARGE SCALE GENOMIC DNA]</scope>
    <source>
        <strain evidence="14">Benny S71-1</strain>
    </source>
</reference>
<dbReference type="PROSITE" id="PS50216">
    <property type="entry name" value="DHHC"/>
    <property type="match status" value="1"/>
</dbReference>
<keyword evidence="7" id="KW-0449">Lipoprotein</keyword>
<accession>A0A4P9Z4Y8</accession>
<feature type="region of interest" description="Disordered" evidence="11">
    <location>
        <begin position="98"/>
        <end position="123"/>
    </location>
</feature>
<comment type="catalytic activity">
    <reaction evidence="9 10">
        <text>L-cysteinyl-[protein] + hexadecanoyl-CoA = S-hexadecanoyl-L-cysteinyl-[protein] + CoA</text>
        <dbReference type="Rhea" id="RHEA:36683"/>
        <dbReference type="Rhea" id="RHEA-COMP:10131"/>
        <dbReference type="Rhea" id="RHEA-COMP:11032"/>
        <dbReference type="ChEBI" id="CHEBI:29950"/>
        <dbReference type="ChEBI" id="CHEBI:57287"/>
        <dbReference type="ChEBI" id="CHEBI:57379"/>
        <dbReference type="ChEBI" id="CHEBI:74151"/>
        <dbReference type="EC" id="2.3.1.225"/>
    </reaction>
</comment>
<feature type="transmembrane region" description="Helical" evidence="10">
    <location>
        <begin position="203"/>
        <end position="223"/>
    </location>
</feature>
<dbReference type="Proteomes" id="UP000278143">
    <property type="component" value="Unassembled WGS sequence"/>
</dbReference>
<keyword evidence="4 10" id="KW-1133">Transmembrane helix</keyword>
<dbReference type="GO" id="GO:0005794">
    <property type="term" value="C:Golgi apparatus"/>
    <property type="evidence" value="ECO:0007669"/>
    <property type="project" value="TreeGrafter"/>
</dbReference>
<comment type="subcellular location">
    <subcellularLocation>
        <location evidence="1">Membrane</location>
        <topology evidence="1">Multi-pass membrane protein</topology>
    </subcellularLocation>
</comment>
<evidence type="ECO:0000256" key="6">
    <source>
        <dbReference type="ARBA" id="ARBA00023139"/>
    </source>
</evidence>
<keyword evidence="6" id="KW-0564">Palmitate</keyword>
<organism evidence="13 14">
    <name type="scientific">Syncephalis pseudoplumigaleata</name>
    <dbReference type="NCBI Taxonomy" id="1712513"/>
    <lineage>
        <taxon>Eukaryota</taxon>
        <taxon>Fungi</taxon>
        <taxon>Fungi incertae sedis</taxon>
        <taxon>Zoopagomycota</taxon>
        <taxon>Zoopagomycotina</taxon>
        <taxon>Zoopagomycetes</taxon>
        <taxon>Zoopagales</taxon>
        <taxon>Piptocephalidaceae</taxon>
        <taxon>Syncephalis</taxon>
    </lineage>
</organism>
<feature type="transmembrane region" description="Helical" evidence="10">
    <location>
        <begin position="12"/>
        <end position="32"/>
    </location>
</feature>
<dbReference type="InterPro" id="IPR039859">
    <property type="entry name" value="PFA4/ZDH16/20/ERF2-like"/>
</dbReference>
<evidence type="ECO:0000256" key="11">
    <source>
        <dbReference type="SAM" id="MobiDB-lite"/>
    </source>
</evidence>
<keyword evidence="5 10" id="KW-0472">Membrane</keyword>
<dbReference type="EMBL" id="KZ989173">
    <property type="protein sequence ID" value="RKP27653.1"/>
    <property type="molecule type" value="Genomic_DNA"/>
</dbReference>
<evidence type="ECO:0000313" key="14">
    <source>
        <dbReference type="Proteomes" id="UP000278143"/>
    </source>
</evidence>
<evidence type="ECO:0000256" key="3">
    <source>
        <dbReference type="ARBA" id="ARBA00022692"/>
    </source>
</evidence>
<dbReference type="GO" id="GO:0005783">
    <property type="term" value="C:endoplasmic reticulum"/>
    <property type="evidence" value="ECO:0007669"/>
    <property type="project" value="TreeGrafter"/>
</dbReference>
<name>A0A4P9Z4Y8_9FUNG</name>
<evidence type="ECO:0000256" key="10">
    <source>
        <dbReference type="RuleBase" id="RU079119"/>
    </source>
</evidence>
<comment type="domain">
    <text evidence="10">The DHHC domain is required for palmitoyltransferase activity.</text>
</comment>
<evidence type="ECO:0000256" key="4">
    <source>
        <dbReference type="ARBA" id="ARBA00022989"/>
    </source>
</evidence>
<dbReference type="Pfam" id="PF01529">
    <property type="entry name" value="DHHC"/>
    <property type="match status" value="1"/>
</dbReference>
<evidence type="ECO:0000256" key="9">
    <source>
        <dbReference type="ARBA" id="ARBA00048048"/>
    </source>
</evidence>
<dbReference type="AlphaFoldDB" id="A0A4P9Z4Y8"/>
<feature type="compositionally biased region" description="Acidic residues" evidence="11">
    <location>
        <begin position="107"/>
        <end position="123"/>
    </location>
</feature>
<dbReference type="GO" id="GO:0016020">
    <property type="term" value="C:membrane"/>
    <property type="evidence" value="ECO:0007669"/>
    <property type="project" value="UniProtKB-SubCell"/>
</dbReference>
<keyword evidence="14" id="KW-1185">Reference proteome</keyword>
<evidence type="ECO:0000256" key="8">
    <source>
        <dbReference type="ARBA" id="ARBA00023315"/>
    </source>
</evidence>
<dbReference type="GO" id="GO:0019706">
    <property type="term" value="F:protein-cysteine S-palmitoyltransferase activity"/>
    <property type="evidence" value="ECO:0007669"/>
    <property type="project" value="UniProtKB-EC"/>
</dbReference>
<evidence type="ECO:0000256" key="7">
    <source>
        <dbReference type="ARBA" id="ARBA00023288"/>
    </source>
</evidence>
<proteinExistence type="inferred from homology"/>
<evidence type="ECO:0000259" key="12">
    <source>
        <dbReference type="Pfam" id="PF01529"/>
    </source>
</evidence>
<keyword evidence="3 10" id="KW-0812">Transmembrane</keyword>
<dbReference type="GO" id="GO:0006612">
    <property type="term" value="P:protein targeting to membrane"/>
    <property type="evidence" value="ECO:0007669"/>
    <property type="project" value="TreeGrafter"/>
</dbReference>
<dbReference type="PANTHER" id="PTHR22883">
    <property type="entry name" value="ZINC FINGER DHHC DOMAIN CONTAINING PROTEIN"/>
    <property type="match status" value="1"/>
</dbReference>
<dbReference type="PANTHER" id="PTHR22883:SF147">
    <property type="entry name" value="PALMITOYLTRANSFERASE"/>
    <property type="match status" value="1"/>
</dbReference>
<evidence type="ECO:0000256" key="2">
    <source>
        <dbReference type="ARBA" id="ARBA00022679"/>
    </source>
</evidence>
<dbReference type="InterPro" id="IPR001594">
    <property type="entry name" value="Palmitoyltrfase_DHHC"/>
</dbReference>
<evidence type="ECO:0000256" key="1">
    <source>
        <dbReference type="ARBA" id="ARBA00004141"/>
    </source>
</evidence>
<evidence type="ECO:0000313" key="13">
    <source>
        <dbReference type="EMBL" id="RKP27653.1"/>
    </source>
</evidence>
<keyword evidence="8 10" id="KW-0012">Acyltransferase</keyword>
<feature type="domain" description="Palmitoyltransferase DHHC" evidence="12">
    <location>
        <begin position="199"/>
        <end position="280"/>
    </location>
</feature>
<keyword evidence="2 10" id="KW-0808">Transferase</keyword>
<evidence type="ECO:0000256" key="5">
    <source>
        <dbReference type="ARBA" id="ARBA00023136"/>
    </source>
</evidence>
<gene>
    <name evidence="13" type="ORF">SYNPS1DRAFT_26705</name>
</gene>
<dbReference type="EC" id="2.3.1.225" evidence="10"/>
<feature type="compositionally biased region" description="Acidic residues" evidence="11">
    <location>
        <begin position="52"/>
        <end position="66"/>
    </location>
</feature>
<protein>
    <recommendedName>
        <fullName evidence="10">Palmitoyltransferase</fullName>
        <ecNumber evidence="10">2.3.1.225</ecNumber>
    </recommendedName>
</protein>
<sequence>MSKAEQCLTRAIRLASMFPVVFCLALVSWSYYGFAISLCGHLIRHESVAQGDADEEHGEEEEEEEALVGSHLADGSQWEPVIGASDAELELEHRVIDYREDATVPDTAEDEHGEEEEEEEEDAVLDASMASSSEARVPLMANAAPLNTTAASSTLISSSGSREALASVITVKEDGQPRFCRKCRLNKPDRAHHCRVCGENQKYFYLFIFWGAIYTLFVGVASIEPVYRVLISNNGLLLLNVHWLFVVMCGCIFGLCLTGFAGYHTYLLLTNQTTIETFQSNRYRRLGGTLRHGQRPRLNLFDLGWR</sequence>
<dbReference type="OrthoDB" id="9909019at2759"/>
<feature type="region of interest" description="Disordered" evidence="11">
    <location>
        <begin position="50"/>
        <end position="72"/>
    </location>
</feature>
<feature type="transmembrane region" description="Helical" evidence="10">
    <location>
        <begin position="235"/>
        <end position="261"/>
    </location>
</feature>
<comment type="similarity">
    <text evidence="10">Belongs to the DHHC palmitoyltransferase family.</text>
</comment>